<evidence type="ECO:0000313" key="3">
    <source>
        <dbReference type="RefSeq" id="XP_023378645.1"/>
    </source>
</evidence>
<accession>A0A6P6BUM5</accession>
<feature type="compositionally biased region" description="Basic residues" evidence="1">
    <location>
        <begin position="96"/>
        <end position="119"/>
    </location>
</feature>
<reference evidence="3" key="1">
    <citation type="submission" date="2025-08" db="UniProtKB">
        <authorList>
            <consortium name="RefSeq"/>
        </authorList>
    </citation>
    <scope>IDENTIFICATION</scope>
    <source>
        <tissue evidence="3">Kidney</tissue>
    </source>
</reference>
<sequence length="244" mass="27389">MAMHVWESCAQDLLPSPRKQVVPRQNSAFSLSLARLPAVRRSPLLASSSAPAPSPAERPCPRLRLRTPGGGGPQLARPARVSGGSHLLELWWLSRRKKKKKRQGKGKQIERKRTRRERKKATSDGKLVRTGAVCKNGKVDRRWRHKSVSGPSERERRPLALPSRWRVAAWSRGSHRCEGARRRREGALRTPPPAPPPAQDFRSSHLASELPPQPQPQRGEQEQPRSSRRARPGELGFAGVCFRL</sequence>
<dbReference type="Proteomes" id="UP000515202">
    <property type="component" value="Unplaced"/>
</dbReference>
<evidence type="ECO:0000313" key="2">
    <source>
        <dbReference type="Proteomes" id="UP000515202"/>
    </source>
</evidence>
<dbReference type="AlphaFoldDB" id="A0A6P6BUM5"/>
<proteinExistence type="predicted"/>
<dbReference type="KEGG" id="pvp:111731293"/>
<dbReference type="RefSeq" id="XP_023378645.1">
    <property type="nucleotide sequence ID" value="XM_023522877.1"/>
</dbReference>
<name>A0A6P6BUM5_PTEVA</name>
<feature type="region of interest" description="Disordered" evidence="1">
    <location>
        <begin position="43"/>
        <end position="80"/>
    </location>
</feature>
<evidence type="ECO:0000256" key="1">
    <source>
        <dbReference type="SAM" id="MobiDB-lite"/>
    </source>
</evidence>
<organism evidence="2 3">
    <name type="scientific">Pteropus vampyrus</name>
    <name type="common">Large flying fox</name>
    <dbReference type="NCBI Taxonomy" id="132908"/>
    <lineage>
        <taxon>Eukaryota</taxon>
        <taxon>Metazoa</taxon>
        <taxon>Chordata</taxon>
        <taxon>Craniata</taxon>
        <taxon>Vertebrata</taxon>
        <taxon>Euteleostomi</taxon>
        <taxon>Mammalia</taxon>
        <taxon>Eutheria</taxon>
        <taxon>Laurasiatheria</taxon>
        <taxon>Chiroptera</taxon>
        <taxon>Yinpterochiroptera</taxon>
        <taxon>Pteropodoidea</taxon>
        <taxon>Pteropodidae</taxon>
        <taxon>Pteropodinae</taxon>
        <taxon>Pteropus</taxon>
    </lineage>
</organism>
<feature type="region of interest" description="Disordered" evidence="1">
    <location>
        <begin position="96"/>
        <end position="238"/>
    </location>
</feature>
<gene>
    <name evidence="3" type="primary">LOC111731293</name>
</gene>
<dbReference type="GeneID" id="111731293"/>
<keyword evidence="2" id="KW-1185">Reference proteome</keyword>
<protein>
    <submittedName>
        <fullName evidence="3">Serine/arginine repetitive matrix protein 1-like isoform X1</fullName>
    </submittedName>
</protein>